<reference evidence="3 4" key="1">
    <citation type="submission" date="2019-06" db="EMBL/GenBank/DDBJ databases">
        <title>A novel bacterium of genus Amaricoccus, isolated from marine sediment.</title>
        <authorList>
            <person name="Huang H."/>
            <person name="Mo K."/>
            <person name="Hu Y."/>
        </authorList>
    </citation>
    <scope>NUCLEOTIDE SEQUENCE [LARGE SCALE GENOMIC DNA]</scope>
    <source>
        <strain evidence="3 4">HB172011</strain>
    </source>
</reference>
<evidence type="ECO:0000313" key="4">
    <source>
        <dbReference type="Proteomes" id="UP000319255"/>
    </source>
</evidence>
<dbReference type="InterPro" id="IPR041255">
    <property type="entry name" value="LpxI_N"/>
</dbReference>
<dbReference type="AlphaFoldDB" id="A0A501WZ35"/>
<feature type="domain" description="LpxI N-terminal" evidence="2">
    <location>
        <begin position="6"/>
        <end position="134"/>
    </location>
</feature>
<dbReference type="RefSeq" id="WP_140452143.1">
    <property type="nucleotide sequence ID" value="NZ_VFRP01000001.1"/>
</dbReference>
<sequence length="286" mass="29994">MPAEGIAIVAGRGVLPRLIAEDCRRRRIPYRVVVFEGVELDWLEGHPVLREIFEKPGKLFADLRAAACGVVTFAGGMTRPKLRPTRFDLKFLGMAPRLIAGLRAGDDATLRMVAAIFEAEGLRIRAPHEILSDLLVTPGVISRRVPSAADRADVARAAAIVTALGAADVGQGAVVAQGLCLGLESIQGTDAMLDFVAATGAPFRRDPEGGRGVLYKAPKPGQDWRIDLPAIGPETIRRAAAAGLAGIAVRAGGVLMIGREDCLATADAAGLFLLGHEAEEPSGEGA</sequence>
<dbReference type="Pfam" id="PF17930">
    <property type="entry name" value="LpxI_N"/>
    <property type="match status" value="1"/>
</dbReference>
<dbReference type="EMBL" id="VFRP01000001">
    <property type="protein sequence ID" value="TPE53565.1"/>
    <property type="molecule type" value="Genomic_DNA"/>
</dbReference>
<dbReference type="PANTHER" id="PTHR39962">
    <property type="entry name" value="BLL4848 PROTEIN"/>
    <property type="match status" value="1"/>
</dbReference>
<accession>A0A501WZ35</accession>
<keyword evidence="4" id="KW-1185">Reference proteome</keyword>
<proteinExistence type="predicted"/>
<dbReference type="InterPro" id="IPR010415">
    <property type="entry name" value="LpxI_C"/>
</dbReference>
<dbReference type="Pfam" id="PF06230">
    <property type="entry name" value="LpxI_C"/>
    <property type="match status" value="1"/>
</dbReference>
<dbReference type="PANTHER" id="PTHR39962:SF1">
    <property type="entry name" value="LPXI FAMILY PROTEIN"/>
    <property type="match status" value="1"/>
</dbReference>
<evidence type="ECO:0000259" key="1">
    <source>
        <dbReference type="Pfam" id="PF06230"/>
    </source>
</evidence>
<organism evidence="3 4">
    <name type="scientific">Amaricoccus solimangrovi</name>
    <dbReference type="NCBI Taxonomy" id="2589815"/>
    <lineage>
        <taxon>Bacteria</taxon>
        <taxon>Pseudomonadati</taxon>
        <taxon>Pseudomonadota</taxon>
        <taxon>Alphaproteobacteria</taxon>
        <taxon>Rhodobacterales</taxon>
        <taxon>Paracoccaceae</taxon>
        <taxon>Amaricoccus</taxon>
    </lineage>
</organism>
<protein>
    <submittedName>
        <fullName evidence="3">LpxI family protein</fullName>
    </submittedName>
</protein>
<dbReference type="InterPro" id="IPR053174">
    <property type="entry name" value="LpxI"/>
</dbReference>
<dbReference type="Gene3D" id="3.40.50.20">
    <property type="match status" value="1"/>
</dbReference>
<feature type="domain" description="LpxI C-terminal" evidence="1">
    <location>
        <begin position="138"/>
        <end position="273"/>
    </location>
</feature>
<evidence type="ECO:0000313" key="3">
    <source>
        <dbReference type="EMBL" id="TPE53565.1"/>
    </source>
</evidence>
<dbReference type="Gene3D" id="3.40.140.80">
    <property type="match status" value="1"/>
</dbReference>
<comment type="caution">
    <text evidence="3">The sequence shown here is derived from an EMBL/GenBank/DDBJ whole genome shotgun (WGS) entry which is preliminary data.</text>
</comment>
<dbReference type="InterPro" id="IPR043167">
    <property type="entry name" value="LpxI_C_sf"/>
</dbReference>
<gene>
    <name evidence="3" type="ORF">FJM51_00495</name>
</gene>
<evidence type="ECO:0000259" key="2">
    <source>
        <dbReference type="Pfam" id="PF17930"/>
    </source>
</evidence>
<dbReference type="Proteomes" id="UP000319255">
    <property type="component" value="Unassembled WGS sequence"/>
</dbReference>
<dbReference type="OrthoDB" id="9789836at2"/>
<name>A0A501WZ35_9RHOB</name>